<feature type="transmembrane region" description="Helical" evidence="1">
    <location>
        <begin position="142"/>
        <end position="159"/>
    </location>
</feature>
<evidence type="ECO:0000313" key="3">
    <source>
        <dbReference type="Proteomes" id="UP000003980"/>
    </source>
</evidence>
<dbReference type="EMBL" id="JH597761">
    <property type="protein sequence ID" value="EHP70444.1"/>
    <property type="molecule type" value="Genomic_DNA"/>
</dbReference>
<feature type="transmembrane region" description="Helical" evidence="1">
    <location>
        <begin position="166"/>
        <end position="185"/>
    </location>
</feature>
<dbReference type="Proteomes" id="UP000003980">
    <property type="component" value="Unassembled WGS sequence"/>
</dbReference>
<dbReference type="AlphaFoldDB" id="H2C2H3"/>
<keyword evidence="3" id="KW-1185">Reference proteome</keyword>
<keyword evidence="1" id="KW-0812">Transmembrane</keyword>
<organism evidence="2 3">
    <name type="scientific">Metallosphaera yellowstonensis MK1</name>
    <dbReference type="NCBI Taxonomy" id="671065"/>
    <lineage>
        <taxon>Archaea</taxon>
        <taxon>Thermoproteota</taxon>
        <taxon>Thermoprotei</taxon>
        <taxon>Sulfolobales</taxon>
        <taxon>Sulfolobaceae</taxon>
        <taxon>Metallosphaera</taxon>
    </lineage>
</organism>
<keyword evidence="1" id="KW-1133">Transmembrane helix</keyword>
<keyword evidence="1" id="KW-0472">Membrane</keyword>
<proteinExistence type="predicted"/>
<feature type="transmembrane region" description="Helical" evidence="1">
    <location>
        <begin position="6"/>
        <end position="32"/>
    </location>
</feature>
<dbReference type="HOGENOM" id="CLU_1010536_0_0_2"/>
<name>H2C2H3_9CREN</name>
<gene>
    <name evidence="2" type="ORF">MetMK1DRAFT_00009460</name>
</gene>
<accession>H2C2H3</accession>
<feature type="transmembrane region" description="Helical" evidence="1">
    <location>
        <begin position="239"/>
        <end position="263"/>
    </location>
</feature>
<evidence type="ECO:0000256" key="1">
    <source>
        <dbReference type="SAM" id="Phobius"/>
    </source>
</evidence>
<protein>
    <submittedName>
        <fullName evidence="2">Uncharacterized protein</fullName>
    </submittedName>
</protein>
<reference evidence="2 3" key="1">
    <citation type="submission" date="2012-01" db="EMBL/GenBank/DDBJ databases">
        <title>Improved High-Quality Draft sequence of Metallosphaera yellowstonensis MK1.</title>
        <authorList>
            <consortium name="US DOE Joint Genome Institute"/>
            <person name="Lucas S."/>
            <person name="Han J."/>
            <person name="Cheng J.-F."/>
            <person name="Goodwin L."/>
            <person name="Pitluck S."/>
            <person name="Peters L."/>
            <person name="Teshima H."/>
            <person name="Detter J.C."/>
            <person name="Han C."/>
            <person name="Tapia R."/>
            <person name="Land M."/>
            <person name="Hauser L."/>
            <person name="Kyrpides N."/>
            <person name="Kozubal M."/>
            <person name="Macur R.E."/>
            <person name="Jay Z."/>
            <person name="Inskeep W."/>
            <person name="Woyke T."/>
        </authorList>
    </citation>
    <scope>NUCLEOTIDE SEQUENCE [LARGE SCALE GENOMIC DNA]</scope>
    <source>
        <strain evidence="2 3">MK1</strain>
    </source>
</reference>
<sequence>MALYPSLFTFLANALLIGLSSSLGSSVTVFMGDLDRSKFSALGFLRRVFAALGFLAFYLTKYIPFSTFYLSFFLVAIVPIVLSQFIEMKPVAVKYTLSIEFVRRNLREFSWYLTYVVGVSLFTNMIPIVIHYYTDLSVYDEVFYFVIVFVISSIGAYFSKFIKGRLLIMSFMLSLLILALMGIGYYGGVMYISYSFLYAVVSPNVSYLYARTVNKDIDKVAVISLVSTIITALDNFMEGLIINLGLTSLIFPLASLFMFLGVFSKVKGLSSENKP</sequence>
<evidence type="ECO:0000313" key="2">
    <source>
        <dbReference type="EMBL" id="EHP70444.1"/>
    </source>
</evidence>
<feature type="transmembrane region" description="Helical" evidence="1">
    <location>
        <begin position="109"/>
        <end position="130"/>
    </location>
</feature>
<feature type="transmembrane region" description="Helical" evidence="1">
    <location>
        <begin position="69"/>
        <end position="88"/>
    </location>
</feature>